<accession>A0A1R1MNU0</accession>
<dbReference type="Gene3D" id="3.40.50.720">
    <property type="entry name" value="NAD(P)-binding Rossmann-like Domain"/>
    <property type="match status" value="1"/>
</dbReference>
<dbReference type="AlphaFoldDB" id="A0A1R1MNU0"/>
<comment type="subcellular location">
    <subcellularLocation>
        <location evidence="7">Cytoplasm</location>
    </subcellularLocation>
</comment>
<dbReference type="GO" id="GO:0006526">
    <property type="term" value="P:L-arginine biosynthetic process"/>
    <property type="evidence" value="ECO:0007669"/>
    <property type="project" value="UniProtKB-UniRule"/>
</dbReference>
<evidence type="ECO:0000256" key="3">
    <source>
        <dbReference type="ARBA" id="ARBA00022605"/>
    </source>
</evidence>
<evidence type="ECO:0000256" key="2">
    <source>
        <dbReference type="ARBA" id="ARBA00022571"/>
    </source>
</evidence>
<dbReference type="GO" id="GO:0051287">
    <property type="term" value="F:NAD binding"/>
    <property type="evidence" value="ECO:0007669"/>
    <property type="project" value="InterPro"/>
</dbReference>
<dbReference type="CDD" id="cd23934">
    <property type="entry name" value="AGPR_1_C"/>
    <property type="match status" value="1"/>
</dbReference>
<gene>
    <name evidence="7" type="primary">argC</name>
    <name evidence="10" type="ORF">BLW93_00620</name>
</gene>
<evidence type="ECO:0000259" key="9">
    <source>
        <dbReference type="SMART" id="SM00859"/>
    </source>
</evidence>
<comment type="pathway">
    <text evidence="1 7">Amino-acid biosynthesis; L-arginine biosynthesis; N(2)-acetyl-L-ornithine from L-glutamate: step 3/4.</text>
</comment>
<dbReference type="InterPro" id="IPR000534">
    <property type="entry name" value="Semialdehyde_DH_NAD-bd"/>
</dbReference>
<keyword evidence="3 7" id="KW-0028">Amino-acid biosynthesis</keyword>
<comment type="function">
    <text evidence="7">Catalyzes the NADPH-dependent reduction of N-acetyl-5-glutamyl phosphate to yield N-acetyl-L-glutamate 5-semialdehyde.</text>
</comment>
<dbReference type="HAMAP" id="MF_00150">
    <property type="entry name" value="ArgC_type1"/>
    <property type="match status" value="1"/>
</dbReference>
<dbReference type="InterPro" id="IPR000706">
    <property type="entry name" value="AGPR_type-1"/>
</dbReference>
<dbReference type="GO" id="GO:0003942">
    <property type="term" value="F:N-acetyl-gamma-glutamyl-phosphate reductase activity"/>
    <property type="evidence" value="ECO:0007669"/>
    <property type="project" value="UniProtKB-UniRule"/>
</dbReference>
<proteinExistence type="inferred from homology"/>
<dbReference type="CDD" id="cd17895">
    <property type="entry name" value="AGPR_1_N"/>
    <property type="match status" value="1"/>
</dbReference>
<feature type="domain" description="Semialdehyde dehydrogenase NAD-binding" evidence="9">
    <location>
        <begin position="10"/>
        <end position="153"/>
    </location>
</feature>
<evidence type="ECO:0000313" key="10">
    <source>
        <dbReference type="EMBL" id="OMH41419.1"/>
    </source>
</evidence>
<sequence length="349" mass="39131">MQGISGQSVNISIIGASGYTGAELLRLLSFHPFANIVAVTSRQFEGKAVKEVFPHLSKMKFENLMFENYKKEKIAEKSDVIFLCLPHKTAYPIVKELYETKKELKIIDFSADFRFKNPEIYEKTYRVSHTAKKLFEKVAYGLPEINRDKIKEKNIIANPGCYPTSVILGLYPAKSAGLIDTSFPVIADSKSGVTGAGRKSTIDFTFCEVNESFRAYAVEGHRHAPEIAEKLELKSVRFTPHLVPMNRGILSTIYFATKSSREELIEVYKEYYKNEYFIRLKENPPKTSDVAGTNFCDIYVTKDENTGLGIVVSVIDNIGKGASGQAIQNMNIICGFPENSGLNFPGNWI</sequence>
<dbReference type="GO" id="GO:0070401">
    <property type="term" value="F:NADP+ binding"/>
    <property type="evidence" value="ECO:0007669"/>
    <property type="project" value="InterPro"/>
</dbReference>
<keyword evidence="7" id="KW-0963">Cytoplasm</keyword>
<dbReference type="UniPathway" id="UPA00068">
    <property type="reaction ID" value="UER00108"/>
</dbReference>
<evidence type="ECO:0000256" key="4">
    <source>
        <dbReference type="ARBA" id="ARBA00022857"/>
    </source>
</evidence>
<dbReference type="Gene3D" id="3.30.360.10">
    <property type="entry name" value="Dihydrodipicolinate Reductase, domain 2"/>
    <property type="match status" value="1"/>
</dbReference>
<feature type="active site" evidence="7 8">
    <location>
        <position position="161"/>
    </location>
</feature>
<dbReference type="STRING" id="1914305.BLW93_00620"/>
<evidence type="ECO:0000313" key="11">
    <source>
        <dbReference type="Proteomes" id="UP000187408"/>
    </source>
</evidence>
<name>A0A1R1MNU0_9BACT</name>
<keyword evidence="5 7" id="KW-0560">Oxidoreductase</keyword>
<protein>
    <recommendedName>
        <fullName evidence="7">N-acetyl-gamma-glutamyl-phosphate reductase</fullName>
        <shortName evidence="7">AGPR</shortName>
        <ecNumber evidence="7">1.2.1.38</ecNumber>
    </recommendedName>
    <alternativeName>
        <fullName evidence="7">N-acetyl-glutamate semialdehyde dehydrogenase</fullName>
        <shortName evidence="7">NAGSA dehydrogenase</shortName>
    </alternativeName>
</protein>
<keyword evidence="4 7" id="KW-0521">NADP</keyword>
<organism evidence="10 11">
    <name type="scientific">Desulfurobacterium indicum</name>
    <dbReference type="NCBI Taxonomy" id="1914305"/>
    <lineage>
        <taxon>Bacteria</taxon>
        <taxon>Pseudomonadati</taxon>
        <taxon>Aquificota</taxon>
        <taxon>Aquificia</taxon>
        <taxon>Desulfurobacteriales</taxon>
        <taxon>Desulfurobacteriaceae</taxon>
        <taxon>Desulfurobacterium</taxon>
    </lineage>
</organism>
<evidence type="ECO:0000256" key="5">
    <source>
        <dbReference type="ARBA" id="ARBA00023002"/>
    </source>
</evidence>
<evidence type="ECO:0000256" key="7">
    <source>
        <dbReference type="HAMAP-Rule" id="MF_00150"/>
    </source>
</evidence>
<dbReference type="NCBIfam" id="TIGR01850">
    <property type="entry name" value="argC"/>
    <property type="match status" value="1"/>
</dbReference>
<dbReference type="InterPro" id="IPR023013">
    <property type="entry name" value="AGPR_AS"/>
</dbReference>
<dbReference type="SUPFAM" id="SSF55347">
    <property type="entry name" value="Glyceraldehyde-3-phosphate dehydrogenase-like, C-terminal domain"/>
    <property type="match status" value="1"/>
</dbReference>
<dbReference type="Pfam" id="PF01118">
    <property type="entry name" value="Semialdhyde_dh"/>
    <property type="match status" value="1"/>
</dbReference>
<dbReference type="InterPro" id="IPR058924">
    <property type="entry name" value="AGPR_dimerisation_dom"/>
</dbReference>
<evidence type="ECO:0000256" key="8">
    <source>
        <dbReference type="PROSITE-ProRule" id="PRU10010"/>
    </source>
</evidence>
<evidence type="ECO:0000256" key="6">
    <source>
        <dbReference type="ARBA" id="ARBA00050557"/>
    </source>
</evidence>
<reference evidence="10 11" key="1">
    <citation type="submission" date="2016-10" db="EMBL/GenBank/DDBJ databases">
        <title>Genome sequence of a sulfur-reducing bacterium Desulfurobacterium indicum K6013.</title>
        <authorList>
            <person name="Cao J."/>
            <person name="Shao Z."/>
            <person name="Alain K."/>
            <person name="Jebbar M."/>
        </authorList>
    </citation>
    <scope>NUCLEOTIDE SEQUENCE [LARGE SCALE GENOMIC DNA]</scope>
    <source>
        <strain evidence="10 11">K6013</strain>
    </source>
</reference>
<dbReference type="Pfam" id="PF22698">
    <property type="entry name" value="Semialdhyde_dhC_1"/>
    <property type="match status" value="1"/>
</dbReference>
<dbReference type="Proteomes" id="UP000187408">
    <property type="component" value="Unassembled WGS sequence"/>
</dbReference>
<dbReference type="PANTHER" id="PTHR32338:SF10">
    <property type="entry name" value="N-ACETYL-GAMMA-GLUTAMYL-PHOSPHATE REDUCTASE, CHLOROPLASTIC-RELATED"/>
    <property type="match status" value="1"/>
</dbReference>
<dbReference type="SUPFAM" id="SSF51735">
    <property type="entry name" value="NAD(P)-binding Rossmann-fold domains"/>
    <property type="match status" value="1"/>
</dbReference>
<comment type="caution">
    <text evidence="10">The sequence shown here is derived from an EMBL/GenBank/DDBJ whole genome shotgun (WGS) entry which is preliminary data.</text>
</comment>
<dbReference type="SMART" id="SM00859">
    <property type="entry name" value="Semialdhyde_dh"/>
    <property type="match status" value="1"/>
</dbReference>
<dbReference type="PANTHER" id="PTHR32338">
    <property type="entry name" value="N-ACETYL-GAMMA-GLUTAMYL-PHOSPHATE REDUCTASE, CHLOROPLASTIC-RELATED-RELATED"/>
    <property type="match status" value="1"/>
</dbReference>
<keyword evidence="11" id="KW-1185">Reference proteome</keyword>
<comment type="catalytic activity">
    <reaction evidence="6 7">
        <text>N-acetyl-L-glutamate 5-semialdehyde + phosphate + NADP(+) = N-acetyl-L-glutamyl 5-phosphate + NADPH + H(+)</text>
        <dbReference type="Rhea" id="RHEA:21588"/>
        <dbReference type="ChEBI" id="CHEBI:15378"/>
        <dbReference type="ChEBI" id="CHEBI:29123"/>
        <dbReference type="ChEBI" id="CHEBI:43474"/>
        <dbReference type="ChEBI" id="CHEBI:57783"/>
        <dbReference type="ChEBI" id="CHEBI:57936"/>
        <dbReference type="ChEBI" id="CHEBI:58349"/>
        <dbReference type="EC" id="1.2.1.38"/>
    </reaction>
</comment>
<keyword evidence="2 7" id="KW-0055">Arginine biosynthesis</keyword>
<dbReference type="InterPro" id="IPR036291">
    <property type="entry name" value="NAD(P)-bd_dom_sf"/>
</dbReference>
<dbReference type="InterPro" id="IPR050085">
    <property type="entry name" value="AGPR"/>
</dbReference>
<dbReference type="EMBL" id="MOEN01000001">
    <property type="protein sequence ID" value="OMH41419.1"/>
    <property type="molecule type" value="Genomic_DNA"/>
</dbReference>
<dbReference type="FunFam" id="3.30.360.10:FF:000014">
    <property type="entry name" value="N-acetyl-gamma-glutamyl-phosphate reductase"/>
    <property type="match status" value="1"/>
</dbReference>
<dbReference type="GO" id="GO:0005737">
    <property type="term" value="C:cytoplasm"/>
    <property type="evidence" value="ECO:0007669"/>
    <property type="project" value="UniProtKB-SubCell"/>
</dbReference>
<dbReference type="PROSITE" id="PS01224">
    <property type="entry name" value="ARGC"/>
    <property type="match status" value="1"/>
</dbReference>
<evidence type="ECO:0000256" key="1">
    <source>
        <dbReference type="ARBA" id="ARBA00004862"/>
    </source>
</evidence>
<dbReference type="EC" id="1.2.1.38" evidence="7"/>
<comment type="similarity">
    <text evidence="7">Belongs to the NAGSA dehydrogenase family. Type 1 subfamily.</text>
</comment>
<dbReference type="RefSeq" id="WP_076712170.1">
    <property type="nucleotide sequence ID" value="NZ_MOEN01000001.1"/>
</dbReference>